<sequence>MGTNEFPRGFTFGVATAAYQVEGHIENDWSEWERQGKCKDPNHRCGRGVDHWNLFDHDVQLAKEVGSGAFRISLEWARIEPVRGQVDEAAVDQYRQRLLRMKDAGIRPVVTLHHFTHPQWFHRETPWHEPSSVVEFRRYARICARILKGLDALVITFNEPMVLLLGGYIQGVIPPGITDGHKSMLALGNIARSHVAAREELLRECGRCEIGISQNMLAFRPDRWWHPLDRALTRLAFDNYNHAFHRALTDGELRIQMPGLASTRQRIEGGRDSVDFMGINYYTRAHLRFVPKPPFLQFQYRDIHNRGLTDIGWEDYSEGFSHLLVELHHKYGKPIWVTENGIDDRQGDRRPQYLYNHWSQMLSAVRQGADVRGYLYWSLMDNFEWLEGWGPRFGLYSVDFETLERRATPACHYFRRVAQSGVLVEPGGVLEPTKSEEPMAAVATSTAAL</sequence>
<proteinExistence type="inferred from homology"/>
<dbReference type="PANTHER" id="PTHR10353">
    <property type="entry name" value="GLYCOSYL HYDROLASE"/>
    <property type="match status" value="1"/>
</dbReference>
<dbReference type="Pfam" id="PF00232">
    <property type="entry name" value="Glyco_hydro_1"/>
    <property type="match status" value="1"/>
</dbReference>
<evidence type="ECO:0000313" key="5">
    <source>
        <dbReference type="EMBL" id="KFA87138.1"/>
    </source>
</evidence>
<keyword evidence="3" id="KW-0326">Glycosidase</keyword>
<dbReference type="EMBL" id="JPMI01000392">
    <property type="protein sequence ID" value="KFA87138.1"/>
    <property type="molecule type" value="Genomic_DNA"/>
</dbReference>
<dbReference type="PRINTS" id="PR00131">
    <property type="entry name" value="GLHYDRLASE1"/>
</dbReference>
<comment type="similarity">
    <text evidence="1 4">Belongs to the glycosyl hydrolase 1 family.</text>
</comment>
<dbReference type="InterPro" id="IPR017853">
    <property type="entry name" value="GH"/>
</dbReference>
<dbReference type="GO" id="GO:0008422">
    <property type="term" value="F:beta-glucosidase activity"/>
    <property type="evidence" value="ECO:0007669"/>
    <property type="project" value="TreeGrafter"/>
</dbReference>
<reference evidence="5 6" key="1">
    <citation type="submission" date="2014-07" db="EMBL/GenBank/DDBJ databases">
        <title>Draft Genome Sequence of Gephyronic Acid Producer, Cystobacter violaceus Strain Cb vi76.</title>
        <authorList>
            <person name="Stevens D.C."/>
            <person name="Young J."/>
            <person name="Carmichael R."/>
            <person name="Tan J."/>
            <person name="Taylor R.E."/>
        </authorList>
    </citation>
    <scope>NUCLEOTIDE SEQUENCE [LARGE SCALE GENOMIC DNA]</scope>
    <source>
        <strain evidence="5 6">Cb vi76</strain>
    </source>
</reference>
<organism evidence="5 6">
    <name type="scientific">Archangium violaceum Cb vi76</name>
    <dbReference type="NCBI Taxonomy" id="1406225"/>
    <lineage>
        <taxon>Bacteria</taxon>
        <taxon>Pseudomonadati</taxon>
        <taxon>Myxococcota</taxon>
        <taxon>Myxococcia</taxon>
        <taxon>Myxococcales</taxon>
        <taxon>Cystobacterineae</taxon>
        <taxon>Archangiaceae</taxon>
        <taxon>Archangium</taxon>
    </lineage>
</organism>
<name>A0A084SFA3_9BACT</name>
<evidence type="ECO:0000313" key="6">
    <source>
        <dbReference type="Proteomes" id="UP000028547"/>
    </source>
</evidence>
<dbReference type="Proteomes" id="UP000028547">
    <property type="component" value="Unassembled WGS sequence"/>
</dbReference>
<evidence type="ECO:0000256" key="1">
    <source>
        <dbReference type="ARBA" id="ARBA00010838"/>
    </source>
</evidence>
<protein>
    <submittedName>
        <fullName evidence="5">Beta-glucosidase</fullName>
    </submittedName>
</protein>
<dbReference type="InterPro" id="IPR001360">
    <property type="entry name" value="Glyco_hydro_1"/>
</dbReference>
<keyword evidence="2" id="KW-0378">Hydrolase</keyword>
<evidence type="ECO:0000256" key="3">
    <source>
        <dbReference type="ARBA" id="ARBA00023295"/>
    </source>
</evidence>
<accession>A0A084SFA3</accession>
<dbReference type="PANTHER" id="PTHR10353:SF209">
    <property type="entry name" value="GALACTOLIPID GALACTOSYLTRANSFERASE SFR2, CHLOROPLASTIC"/>
    <property type="match status" value="1"/>
</dbReference>
<evidence type="ECO:0000256" key="4">
    <source>
        <dbReference type="RuleBase" id="RU003690"/>
    </source>
</evidence>
<gene>
    <name evidence="5" type="ORF">Q664_49935</name>
</gene>
<dbReference type="Gene3D" id="3.20.20.80">
    <property type="entry name" value="Glycosidases"/>
    <property type="match status" value="1"/>
</dbReference>
<dbReference type="GO" id="GO:0005975">
    <property type="term" value="P:carbohydrate metabolic process"/>
    <property type="evidence" value="ECO:0007669"/>
    <property type="project" value="InterPro"/>
</dbReference>
<dbReference type="AlphaFoldDB" id="A0A084SFA3"/>
<evidence type="ECO:0000256" key="2">
    <source>
        <dbReference type="ARBA" id="ARBA00022801"/>
    </source>
</evidence>
<comment type="caution">
    <text evidence="5">The sequence shown here is derived from an EMBL/GenBank/DDBJ whole genome shotgun (WGS) entry which is preliminary data.</text>
</comment>
<dbReference type="RefSeq" id="WP_043413443.1">
    <property type="nucleotide sequence ID" value="NZ_JPMI01000392.1"/>
</dbReference>
<dbReference type="SUPFAM" id="SSF51445">
    <property type="entry name" value="(Trans)glycosidases"/>
    <property type="match status" value="1"/>
</dbReference>